<sequence length="1345" mass="146686">MPPCRMCLQHGVDGVAVPGSDFCAAHSAARPETSVGFDRVGHTGDADGTGLTQAAGELHLVGAPAPPGLAPPAADGAPGVAPAAAGAPAVAGPPQQPLPAAALADRHLTLSGQLFQNWLEQEVFAHFDLVQAASTSAPDTAGVTVEYPTCWSALHGVLTKLGYASDSSDPWKALGFALYEGPAPSAQSLAARERTAVQLCALGQKDGWTPQDKDRAAMAARHFQAAAAACAAELPEVIKQRRRLRVGTLPLWKELGHDALDLLRPASGGPDVWFLTQWSSILTRAQPSPWDMEATRKLATLLEKGDEQVWELLGNQHIVAWFPEDGNAATRCRAALLRRVPTGAQPASLRFVVPLPLFPGAHDVPAILDNWWCPLLGERWAPLVRKVEFTDVPLEMVLLGPTSPRHAKMGLALFTIAFAGPRVPPAMLSCRPPLLQIEGVVPMTFDMRTEDVVSFATLMRHPLMQGAIWRNPRRSLAHTLEVPRACIDVLFPREYVELDQGLLLQQLRPCLPSSTHFGSQSLYTASDAMILEINSTMGLPHVWPLCSQLLVLSPGRALVLSGASGETWITVLDQLLAQDPGAAATCLRWKPSRGGRPVATPSATTAALAATRKKANRKPAALDLLTEVIVRGEVGQEDGEVMRLLMSHVATSTGIALTERTATKPLKHGEFEHVPVEQHGGTGGRVRVLLKDAQEVEKPRAALHGQHIAVGHTRVGIEVINERFDLDTGAGNGVRRARCCRAASSLPHSALMFLWIATGMVDFAEPWALFAACDHRRGQKMLYVQQLMRKLDVLLVTEAHGTAGDHALCRTLPGCTSWRSPGPTTGHAGVGVVVRNAFLEQSDASPVWSVVWKGRAAKLSLRGKAGAFGVAVAYFHTGAQIAEMDLYDVRPQERDRCSNFAGLRACLRTRLANSLSPSRNAVTVLGGDFNYVAEQGGRQALTSLRETGGRDQGEERHFQSILGLPFQLTEMAQGAFTHASARARSRIDRIYLNQHAQLDRHTTCCALPWREDLSAHRAVLFSRRAPQRLPMHLRPIPDRAIRHEDFERRVRLEFGQRLRDHPEDWGVQKLGHLKAALRQAGLNLEGEWAGVPEATTLEDRLGVALCFIRAFERGFATDVSSCLLRYPKIRDLVDNPYAFEGNVSVKLQRLRDHAMELARDHALDELGKSHADLTGTDAFTAAKARAKNNRLIFRLRPGRVSAVDCILDEHGEARATPEEMAATLRTHWGKVFQRRGVDDDMLAEWLDQDSDHRPLDQLGRIESLAVEVLHEVFGDICSEGGLRRLREFAEDFNHSVLFFIPKGPPERSGSAEMGHAVDKVRSMLSNLVDVEEGMAEHYVGAHGSM</sequence>
<name>A0ABN9VC56_9DINO</name>
<feature type="domain" description="Endonuclease/exonuclease/phosphatase" evidence="2">
    <location>
        <begin position="777"/>
        <end position="994"/>
    </location>
</feature>
<feature type="non-terminal residue" evidence="3">
    <location>
        <position position="1345"/>
    </location>
</feature>
<dbReference type="Gene3D" id="3.60.10.10">
    <property type="entry name" value="Endonuclease/exonuclease/phosphatase"/>
    <property type="match status" value="1"/>
</dbReference>
<dbReference type="EMBL" id="CAUYUJ010016971">
    <property type="protein sequence ID" value="CAK0870516.1"/>
    <property type="molecule type" value="Genomic_DNA"/>
</dbReference>
<dbReference type="InterPro" id="IPR036691">
    <property type="entry name" value="Endo/exonu/phosph_ase_sf"/>
</dbReference>
<gene>
    <name evidence="3" type="ORF">PCOR1329_LOCUS56599</name>
</gene>
<feature type="region of interest" description="Disordered" evidence="1">
    <location>
        <begin position="65"/>
        <end position="98"/>
    </location>
</feature>
<evidence type="ECO:0000259" key="2">
    <source>
        <dbReference type="Pfam" id="PF03372"/>
    </source>
</evidence>
<accession>A0ABN9VC56</accession>
<keyword evidence="4" id="KW-1185">Reference proteome</keyword>
<evidence type="ECO:0000313" key="3">
    <source>
        <dbReference type="EMBL" id="CAK0870516.1"/>
    </source>
</evidence>
<evidence type="ECO:0000313" key="4">
    <source>
        <dbReference type="Proteomes" id="UP001189429"/>
    </source>
</evidence>
<feature type="compositionally biased region" description="Low complexity" evidence="1">
    <location>
        <begin position="71"/>
        <end position="98"/>
    </location>
</feature>
<proteinExistence type="predicted"/>
<dbReference type="Pfam" id="PF03372">
    <property type="entry name" value="Exo_endo_phos"/>
    <property type="match status" value="1"/>
</dbReference>
<dbReference type="InterPro" id="IPR005135">
    <property type="entry name" value="Endo/exonuclease/phosphatase"/>
</dbReference>
<dbReference type="Proteomes" id="UP001189429">
    <property type="component" value="Unassembled WGS sequence"/>
</dbReference>
<organism evidence="3 4">
    <name type="scientific">Prorocentrum cordatum</name>
    <dbReference type="NCBI Taxonomy" id="2364126"/>
    <lineage>
        <taxon>Eukaryota</taxon>
        <taxon>Sar</taxon>
        <taxon>Alveolata</taxon>
        <taxon>Dinophyceae</taxon>
        <taxon>Prorocentrales</taxon>
        <taxon>Prorocentraceae</taxon>
        <taxon>Prorocentrum</taxon>
    </lineage>
</organism>
<dbReference type="SUPFAM" id="SSF56219">
    <property type="entry name" value="DNase I-like"/>
    <property type="match status" value="1"/>
</dbReference>
<comment type="caution">
    <text evidence="3">The sequence shown here is derived from an EMBL/GenBank/DDBJ whole genome shotgun (WGS) entry which is preliminary data.</text>
</comment>
<protein>
    <recommendedName>
        <fullName evidence="2">Endonuclease/exonuclease/phosphatase domain-containing protein</fullName>
    </recommendedName>
</protein>
<evidence type="ECO:0000256" key="1">
    <source>
        <dbReference type="SAM" id="MobiDB-lite"/>
    </source>
</evidence>
<reference evidence="3" key="1">
    <citation type="submission" date="2023-10" db="EMBL/GenBank/DDBJ databases">
        <authorList>
            <person name="Chen Y."/>
            <person name="Shah S."/>
            <person name="Dougan E. K."/>
            <person name="Thang M."/>
            <person name="Chan C."/>
        </authorList>
    </citation>
    <scope>NUCLEOTIDE SEQUENCE [LARGE SCALE GENOMIC DNA]</scope>
</reference>